<organism evidence="2 3">
    <name type="scientific">Halomonas korlensis</name>
    <dbReference type="NCBI Taxonomy" id="463301"/>
    <lineage>
        <taxon>Bacteria</taxon>
        <taxon>Pseudomonadati</taxon>
        <taxon>Pseudomonadota</taxon>
        <taxon>Gammaproteobacteria</taxon>
        <taxon>Oceanospirillales</taxon>
        <taxon>Halomonadaceae</taxon>
        <taxon>Halomonas</taxon>
    </lineage>
</organism>
<reference evidence="3" key="1">
    <citation type="submission" date="2016-10" db="EMBL/GenBank/DDBJ databases">
        <authorList>
            <person name="Varghese N."/>
            <person name="Submissions S."/>
        </authorList>
    </citation>
    <scope>NUCLEOTIDE SEQUENCE [LARGE SCALE GENOMIC DNA]</scope>
    <source>
        <strain evidence="3">CGMCC 1.6981</strain>
    </source>
</reference>
<protein>
    <submittedName>
        <fullName evidence="2">Uncharacterized conserved protein, tellurite resistance protein B (TerB) family</fullName>
    </submittedName>
</protein>
<gene>
    <name evidence="2" type="ORF">SAMN04487955_11249</name>
</gene>
<dbReference type="OrthoDB" id="5294347at2"/>
<sequence length="151" mass="17123">MIDRIQRFFQQSLAQPGSESGTAPSLELATAALLCEVVRADYHIDDAELDALHRLLQSHFGLSDAQVVELMEMAQEEVDDAVDHYQFVSLIKDNYDYAQRCELIGMMWSLALADGEHHHLEEHRIRRLADLLHVAHADFIRGKLQAQGSQD</sequence>
<dbReference type="Gene3D" id="1.10.3680.10">
    <property type="entry name" value="TerB-like"/>
    <property type="match status" value="1"/>
</dbReference>
<keyword evidence="3" id="KW-1185">Reference proteome</keyword>
<dbReference type="CDD" id="cd07313">
    <property type="entry name" value="terB_like_2"/>
    <property type="match status" value="1"/>
</dbReference>
<dbReference type="RefSeq" id="WP_089796899.1">
    <property type="nucleotide sequence ID" value="NZ_FPBP01000012.1"/>
</dbReference>
<accession>A0A1I7JTL7</accession>
<dbReference type="SUPFAM" id="SSF158682">
    <property type="entry name" value="TerB-like"/>
    <property type="match status" value="1"/>
</dbReference>
<evidence type="ECO:0000313" key="2">
    <source>
        <dbReference type="EMBL" id="SFU88510.1"/>
    </source>
</evidence>
<dbReference type="InterPro" id="IPR029024">
    <property type="entry name" value="TerB-like"/>
</dbReference>
<proteinExistence type="predicted"/>
<name>A0A1I7JTL7_9GAMM</name>
<evidence type="ECO:0000313" key="3">
    <source>
        <dbReference type="Proteomes" id="UP000198693"/>
    </source>
</evidence>
<dbReference type="STRING" id="463301.SAMN04487955_11249"/>
<dbReference type="Proteomes" id="UP000198693">
    <property type="component" value="Unassembled WGS sequence"/>
</dbReference>
<dbReference type="AlphaFoldDB" id="A0A1I7JTL7"/>
<evidence type="ECO:0000259" key="1">
    <source>
        <dbReference type="Pfam" id="PF05099"/>
    </source>
</evidence>
<dbReference type="Pfam" id="PF05099">
    <property type="entry name" value="TerB"/>
    <property type="match status" value="1"/>
</dbReference>
<feature type="domain" description="Co-chaperone DjlA N-terminal" evidence="1">
    <location>
        <begin position="27"/>
        <end position="141"/>
    </location>
</feature>
<dbReference type="EMBL" id="FPBP01000012">
    <property type="protein sequence ID" value="SFU88510.1"/>
    <property type="molecule type" value="Genomic_DNA"/>
</dbReference>
<dbReference type="InterPro" id="IPR007791">
    <property type="entry name" value="DjlA_N"/>
</dbReference>